<evidence type="ECO:0000313" key="3">
    <source>
        <dbReference type="Proteomes" id="UP000007517"/>
    </source>
</evidence>
<keyword evidence="1" id="KW-0812">Transmembrane</keyword>
<organism evidence="2 3">
    <name type="scientific">Blastococcus saxobsidens (strain DD2)</name>
    <dbReference type="NCBI Taxonomy" id="1146883"/>
    <lineage>
        <taxon>Bacteria</taxon>
        <taxon>Bacillati</taxon>
        <taxon>Actinomycetota</taxon>
        <taxon>Actinomycetes</taxon>
        <taxon>Geodermatophilales</taxon>
        <taxon>Geodermatophilaceae</taxon>
        <taxon>Blastococcus</taxon>
    </lineage>
</organism>
<dbReference type="EMBL" id="FO117623">
    <property type="protein sequence ID" value="CCG02268.1"/>
    <property type="molecule type" value="Genomic_DNA"/>
</dbReference>
<dbReference type="STRING" id="1146883.BLASA_1331"/>
<protein>
    <submittedName>
        <fullName evidence="2">Uncharacterized protein</fullName>
    </submittedName>
</protein>
<feature type="transmembrane region" description="Helical" evidence="1">
    <location>
        <begin position="342"/>
        <end position="363"/>
    </location>
</feature>
<accession>H6RIS4</accession>
<dbReference type="Proteomes" id="UP000007517">
    <property type="component" value="Chromosome"/>
</dbReference>
<name>H6RIS4_BLASD</name>
<dbReference type="PROSITE" id="PS51318">
    <property type="entry name" value="TAT"/>
    <property type="match status" value="1"/>
</dbReference>
<dbReference type="InterPro" id="IPR006311">
    <property type="entry name" value="TAT_signal"/>
</dbReference>
<sequence length="377" mass="37010">MSSPSLSRRPQMQRLGLVGIGAAVLLVGITPPAGAATDVTIPLEPAEVALDAFPVENVGAMDPMADPATGPVVTPVLVQYSGTITVDLPAELDDSAVEAALTFDDDGDGTPDVVYASNPTGAELPLTISGAGTGSITVTLPADDSVGVDAASLFLEPLTSTLGPAFTYYDPVFYELAFDPSALPAENVAPELVAVSQVPCALSSATSCPVPVTAGSTVTLDLTAASVLRELDLTDLTGVLVGLQALDANGDATGAAVPLTVQVSGSTATFVLPADTTAGSYGLVVAQQTPSGGISIVAVELTVAAEAVVAPPTAPPTAAPVVNDGLRSNTGVEAVEAGSTGILAVAAGAGLLVAAGVGGVTAARTRRRAAVGGTCAD</sequence>
<evidence type="ECO:0000313" key="2">
    <source>
        <dbReference type="EMBL" id="CCG02268.1"/>
    </source>
</evidence>
<dbReference type="HOGENOM" id="CLU_732923_0_0_11"/>
<dbReference type="AlphaFoldDB" id="H6RIS4"/>
<evidence type="ECO:0000256" key="1">
    <source>
        <dbReference type="SAM" id="Phobius"/>
    </source>
</evidence>
<reference evidence="3" key="2">
    <citation type="submission" date="2012-02" db="EMBL/GenBank/DDBJ databases">
        <title>Complete genome sequence of Blastococcus saxobsidens strain DD2.</title>
        <authorList>
            <person name="Genoscope."/>
        </authorList>
    </citation>
    <scope>NUCLEOTIDE SEQUENCE [LARGE SCALE GENOMIC DNA]</scope>
    <source>
        <strain evidence="3">DD2</strain>
    </source>
</reference>
<dbReference type="RefSeq" id="WP_014375165.1">
    <property type="nucleotide sequence ID" value="NC_016943.1"/>
</dbReference>
<keyword evidence="3" id="KW-1185">Reference proteome</keyword>
<keyword evidence="1" id="KW-1133">Transmembrane helix</keyword>
<gene>
    <name evidence="2" type="ordered locus">BLASA_1331</name>
</gene>
<proteinExistence type="predicted"/>
<keyword evidence="1" id="KW-0472">Membrane</keyword>
<dbReference type="OrthoDB" id="5179915at2"/>
<dbReference type="KEGG" id="bsd:BLASA_1331"/>
<reference evidence="2 3" key="1">
    <citation type="journal article" date="2012" name="J. Bacteriol.">
        <title>Genome Sequence of Blastococcus saxobsidens DD2, a Stone-Inhabiting Bacterium.</title>
        <authorList>
            <person name="Chouaia B."/>
            <person name="Crotti E."/>
            <person name="Brusetti L."/>
            <person name="Daffonchio D."/>
            <person name="Essoussi I."/>
            <person name="Nouioui I."/>
            <person name="Sbissi I."/>
            <person name="Ghodhbane-Gtari F."/>
            <person name="Gtari M."/>
            <person name="Vacherie B."/>
            <person name="Barbe V."/>
            <person name="Medigue C."/>
            <person name="Gury J."/>
            <person name="Pujic P."/>
            <person name="Normand P."/>
        </authorList>
    </citation>
    <scope>NUCLEOTIDE SEQUENCE [LARGE SCALE GENOMIC DNA]</scope>
    <source>
        <strain evidence="2 3">DD2</strain>
    </source>
</reference>